<name>A0A170VRC0_TRIIF</name>
<feature type="domain" description="RNase H type-1" evidence="1">
    <location>
        <begin position="1"/>
        <end position="40"/>
    </location>
</feature>
<sequence length="63" mass="7071">MEILIQLKSLGKTVELVWSKAHCGIEGNERVDVLAKQAALNVPLLTITLPHTDFKAYIRKEIN</sequence>
<reference evidence="2" key="2">
    <citation type="journal article" date="2017" name="J. Med. Entomol.">
        <title>Transcriptome Analysis of the Triatoma infestans (Hemiptera: Reduviidae) Integument.</title>
        <authorList>
            <person name="Calderon-Fernandez G.M."/>
            <person name="Moriconi D.E."/>
            <person name="Dulbecco A.B."/>
            <person name="Juarez M.P."/>
        </authorList>
    </citation>
    <scope>NUCLEOTIDE SEQUENCE</scope>
    <source>
        <strain evidence="2">Int1</strain>
        <tissue evidence="2">Integument</tissue>
    </source>
</reference>
<protein>
    <submittedName>
        <fullName evidence="2">Pol-like protein</fullName>
    </submittedName>
</protein>
<dbReference type="SUPFAM" id="SSF53098">
    <property type="entry name" value="Ribonuclease H-like"/>
    <property type="match status" value="1"/>
</dbReference>
<evidence type="ECO:0000259" key="1">
    <source>
        <dbReference type="PROSITE" id="PS50879"/>
    </source>
</evidence>
<dbReference type="Gene3D" id="3.30.420.10">
    <property type="entry name" value="Ribonuclease H-like superfamily/Ribonuclease H"/>
    <property type="match status" value="1"/>
</dbReference>
<dbReference type="GO" id="GO:0003676">
    <property type="term" value="F:nucleic acid binding"/>
    <property type="evidence" value="ECO:0007669"/>
    <property type="project" value="InterPro"/>
</dbReference>
<dbReference type="InterPro" id="IPR002156">
    <property type="entry name" value="RNaseH_domain"/>
</dbReference>
<reference evidence="2" key="1">
    <citation type="submission" date="2016-04" db="EMBL/GenBank/DDBJ databases">
        <authorList>
            <person name="Calderon-Fernandez G.M.Sr."/>
        </authorList>
    </citation>
    <scope>NUCLEOTIDE SEQUENCE</scope>
    <source>
        <strain evidence="2">Int1</strain>
        <tissue evidence="2">Integument</tissue>
    </source>
</reference>
<dbReference type="GO" id="GO:0004523">
    <property type="term" value="F:RNA-DNA hybrid ribonuclease activity"/>
    <property type="evidence" value="ECO:0007669"/>
    <property type="project" value="InterPro"/>
</dbReference>
<organism evidence="2">
    <name type="scientific">Triatoma infestans</name>
    <name type="common">Assassin bug</name>
    <dbReference type="NCBI Taxonomy" id="30076"/>
    <lineage>
        <taxon>Eukaryota</taxon>
        <taxon>Metazoa</taxon>
        <taxon>Ecdysozoa</taxon>
        <taxon>Arthropoda</taxon>
        <taxon>Hexapoda</taxon>
        <taxon>Insecta</taxon>
        <taxon>Pterygota</taxon>
        <taxon>Neoptera</taxon>
        <taxon>Paraneoptera</taxon>
        <taxon>Hemiptera</taxon>
        <taxon>Heteroptera</taxon>
        <taxon>Panheteroptera</taxon>
        <taxon>Cimicomorpha</taxon>
        <taxon>Reduviidae</taxon>
        <taxon>Triatominae</taxon>
        <taxon>Triatoma</taxon>
    </lineage>
</organism>
<dbReference type="EMBL" id="GEMB01006467">
    <property type="protein sequence ID" value="JAR96876.1"/>
    <property type="molecule type" value="Transcribed_RNA"/>
</dbReference>
<evidence type="ECO:0000313" key="2">
    <source>
        <dbReference type="EMBL" id="JAR96876.1"/>
    </source>
</evidence>
<dbReference type="PROSITE" id="PS50879">
    <property type="entry name" value="RNASE_H_1"/>
    <property type="match status" value="1"/>
</dbReference>
<dbReference type="AlphaFoldDB" id="A0A170VRC0"/>
<dbReference type="InterPro" id="IPR036397">
    <property type="entry name" value="RNaseH_sf"/>
</dbReference>
<accession>A0A170VRC0</accession>
<proteinExistence type="predicted"/>
<feature type="non-terminal residue" evidence="2">
    <location>
        <position position="63"/>
    </location>
</feature>
<dbReference type="InterPro" id="IPR012337">
    <property type="entry name" value="RNaseH-like_sf"/>
</dbReference>